<dbReference type="Proteomes" id="UP000217289">
    <property type="component" value="Chromosome"/>
</dbReference>
<accession>A0A250INF9</accession>
<reference evidence="2 3" key="1">
    <citation type="submission" date="2017-06" db="EMBL/GenBank/DDBJ databases">
        <authorList>
            <person name="Kim H.J."/>
            <person name="Triplett B.A."/>
        </authorList>
    </citation>
    <scope>NUCLEOTIDE SEQUENCE [LARGE SCALE GENOMIC DNA]</scope>
    <source>
        <strain evidence="2 3">DSM 14713</strain>
    </source>
</reference>
<dbReference type="EMBL" id="CP022163">
    <property type="protein sequence ID" value="ATB32762.1"/>
    <property type="molecule type" value="Genomic_DNA"/>
</dbReference>
<proteinExistence type="inferred from homology"/>
<protein>
    <submittedName>
        <fullName evidence="2">Phosphate transport regulator</fullName>
    </submittedName>
</protein>
<dbReference type="InterPro" id="IPR052912">
    <property type="entry name" value="UPF0111_domain"/>
</dbReference>
<evidence type="ECO:0000313" key="2">
    <source>
        <dbReference type="EMBL" id="ATB32762.1"/>
    </source>
</evidence>
<dbReference type="PANTHER" id="PTHR37298">
    <property type="entry name" value="UPF0111 PROTEIN YKAA"/>
    <property type="match status" value="1"/>
</dbReference>
<dbReference type="InterPro" id="IPR038078">
    <property type="entry name" value="PhoU-like_sf"/>
</dbReference>
<dbReference type="RefSeq" id="WP_095980906.1">
    <property type="nucleotide sequence ID" value="NZ_CP022163.1"/>
</dbReference>
<dbReference type="AlphaFoldDB" id="A0A250INF9"/>
<dbReference type="OrthoDB" id="9797568at2"/>
<name>A0A250INF9_9BACT</name>
<comment type="similarity">
    <text evidence="1">Belongs to the UPF0111 family.</text>
</comment>
<dbReference type="Gene3D" id="1.20.58.220">
    <property type="entry name" value="Phosphate transport system protein phou homolog 2, domain 2"/>
    <property type="match status" value="1"/>
</dbReference>
<organism evidence="2 3">
    <name type="scientific">Melittangium boletus DSM 14713</name>
    <dbReference type="NCBI Taxonomy" id="1294270"/>
    <lineage>
        <taxon>Bacteria</taxon>
        <taxon>Pseudomonadati</taxon>
        <taxon>Myxococcota</taxon>
        <taxon>Myxococcia</taxon>
        <taxon>Myxococcales</taxon>
        <taxon>Cystobacterineae</taxon>
        <taxon>Archangiaceae</taxon>
        <taxon>Melittangium</taxon>
    </lineage>
</organism>
<keyword evidence="3" id="KW-1185">Reference proteome</keyword>
<sequence length="208" mass="23088">MFEKLMPRSDGVFNAFDAQCAITLEGVRLLHDLMSDYRDVPAKVQALQKVGHQGDSVAHGAIERLHAEFITPFDRTLIHSLLSRIDDVLDFSQAAATRLHYFELPTSLPEATELTRLLVMTTDKVREVVGTLRRIHQPEPILAGCKAIKRLVAQADDTLGAGMGRLFKSGMDHLTVLKWKEVYELIETATDKCREAAHVVEGVVLASA</sequence>
<dbReference type="InterPro" id="IPR018445">
    <property type="entry name" value="Put_Phosphate_transp_reg"/>
</dbReference>
<dbReference type="Pfam" id="PF01865">
    <property type="entry name" value="PhoU_div"/>
    <property type="match status" value="1"/>
</dbReference>
<evidence type="ECO:0000256" key="1">
    <source>
        <dbReference type="ARBA" id="ARBA00008591"/>
    </source>
</evidence>
<evidence type="ECO:0000313" key="3">
    <source>
        <dbReference type="Proteomes" id="UP000217289"/>
    </source>
</evidence>
<dbReference type="PANTHER" id="PTHR37298:SF1">
    <property type="entry name" value="UPF0111 PROTEIN YKAA"/>
    <property type="match status" value="1"/>
</dbReference>
<gene>
    <name evidence="2" type="ORF">MEBOL_006251</name>
</gene>
<dbReference type="KEGG" id="mbd:MEBOL_006251"/>